<evidence type="ECO:0000256" key="3">
    <source>
        <dbReference type="ARBA" id="ARBA00022475"/>
    </source>
</evidence>
<feature type="domain" description="Ionotropic glutamate receptor C-terminal" evidence="17">
    <location>
        <begin position="421"/>
        <end position="850"/>
    </location>
</feature>
<evidence type="ECO:0000256" key="9">
    <source>
        <dbReference type="ARBA" id="ARBA00023136"/>
    </source>
</evidence>
<evidence type="ECO:0000256" key="1">
    <source>
        <dbReference type="ARBA" id="ARBA00008685"/>
    </source>
</evidence>
<dbReference type="FunFam" id="3.40.190.10:FF:000060">
    <property type="entry name" value="Glutamate receptor ionotropic, kainate 1"/>
    <property type="match status" value="1"/>
</dbReference>
<evidence type="ECO:0000256" key="14">
    <source>
        <dbReference type="ARBA" id="ARBA00023303"/>
    </source>
</evidence>
<evidence type="ECO:0000313" key="20">
    <source>
        <dbReference type="Proteomes" id="UP001201812"/>
    </source>
</evidence>
<dbReference type="SUPFAM" id="SSF53822">
    <property type="entry name" value="Periplasmic binding protein-like I"/>
    <property type="match status" value="1"/>
</dbReference>
<dbReference type="SMART" id="SM00918">
    <property type="entry name" value="Lig_chan-Glu_bd"/>
    <property type="match status" value="1"/>
</dbReference>
<dbReference type="Proteomes" id="UP001201812">
    <property type="component" value="Unassembled WGS sequence"/>
</dbReference>
<evidence type="ECO:0000256" key="16">
    <source>
        <dbReference type="SAM" id="Phobius"/>
    </source>
</evidence>
<evidence type="ECO:0000256" key="6">
    <source>
        <dbReference type="ARBA" id="ARBA00022989"/>
    </source>
</evidence>
<organism evidence="19 20">
    <name type="scientific">Ditylenchus destructor</name>
    <dbReference type="NCBI Taxonomy" id="166010"/>
    <lineage>
        <taxon>Eukaryota</taxon>
        <taxon>Metazoa</taxon>
        <taxon>Ecdysozoa</taxon>
        <taxon>Nematoda</taxon>
        <taxon>Chromadorea</taxon>
        <taxon>Rhabditida</taxon>
        <taxon>Tylenchina</taxon>
        <taxon>Tylenchomorpha</taxon>
        <taxon>Sphaerularioidea</taxon>
        <taxon>Anguinidae</taxon>
        <taxon>Anguininae</taxon>
        <taxon>Ditylenchus</taxon>
    </lineage>
</organism>
<evidence type="ECO:0000256" key="8">
    <source>
        <dbReference type="ARBA" id="ARBA00023065"/>
    </source>
</evidence>
<dbReference type="PANTHER" id="PTHR18966">
    <property type="entry name" value="IONOTROPIC GLUTAMATE RECEPTOR"/>
    <property type="match status" value="1"/>
</dbReference>
<evidence type="ECO:0000256" key="10">
    <source>
        <dbReference type="ARBA" id="ARBA00023170"/>
    </source>
</evidence>
<evidence type="ECO:0000256" key="7">
    <source>
        <dbReference type="ARBA" id="ARBA00023018"/>
    </source>
</evidence>
<dbReference type="InterPro" id="IPR028082">
    <property type="entry name" value="Peripla_BP_I"/>
</dbReference>
<dbReference type="EMBL" id="JAKKPZ010000035">
    <property type="protein sequence ID" value="KAI1708474.1"/>
    <property type="molecule type" value="Genomic_DNA"/>
</dbReference>
<dbReference type="Gene3D" id="3.40.50.2300">
    <property type="match status" value="1"/>
</dbReference>
<dbReference type="GO" id="GO:0015276">
    <property type="term" value="F:ligand-gated monoatomic ion channel activity"/>
    <property type="evidence" value="ECO:0007669"/>
    <property type="project" value="InterPro"/>
</dbReference>
<keyword evidence="20" id="KW-1185">Reference proteome</keyword>
<evidence type="ECO:0000256" key="15">
    <source>
        <dbReference type="ARBA" id="ARBA00034104"/>
    </source>
</evidence>
<feature type="domain" description="Ionotropic glutamate receptor L-glutamate and glycine-binding" evidence="18">
    <location>
        <begin position="431"/>
        <end position="496"/>
    </location>
</feature>
<name>A0AAD4MXH4_9BILA</name>
<feature type="transmembrane region" description="Helical" evidence="16">
    <location>
        <begin position="871"/>
        <end position="892"/>
    </location>
</feature>
<keyword evidence="5" id="KW-0732">Signal</keyword>
<keyword evidence="11" id="KW-0325">Glycoprotein</keyword>
<comment type="similarity">
    <text evidence="1">Belongs to the glutamate-gated ion channel (TC 1.A.10.1) family.</text>
</comment>
<dbReference type="FunFam" id="3.40.190.10:FF:000024">
    <property type="entry name" value="Glutamate receptor, ionotropic, delta 1"/>
    <property type="match status" value="1"/>
</dbReference>
<evidence type="ECO:0000256" key="2">
    <source>
        <dbReference type="ARBA" id="ARBA00022448"/>
    </source>
</evidence>
<evidence type="ECO:0000313" key="19">
    <source>
        <dbReference type="EMBL" id="KAI1708474.1"/>
    </source>
</evidence>
<evidence type="ECO:0000256" key="4">
    <source>
        <dbReference type="ARBA" id="ARBA00022692"/>
    </source>
</evidence>
<dbReference type="AlphaFoldDB" id="A0AAD4MXH4"/>
<keyword evidence="8" id="KW-0406">Ion transport</keyword>
<dbReference type="Pfam" id="PF10613">
    <property type="entry name" value="Lig_chan-Glu_bd"/>
    <property type="match status" value="1"/>
</dbReference>
<keyword evidence="3" id="KW-1003">Cell membrane</keyword>
<comment type="caution">
    <text evidence="19">The sequence shown here is derived from an EMBL/GenBank/DDBJ whole genome shotgun (WGS) entry which is preliminary data.</text>
</comment>
<comment type="subcellular location">
    <subcellularLocation>
        <location evidence="15">Postsynaptic cell membrane</location>
        <topology evidence="15">Multi-pass membrane protein</topology>
    </subcellularLocation>
</comment>
<reference evidence="19" key="1">
    <citation type="submission" date="2022-01" db="EMBL/GenBank/DDBJ databases">
        <title>Genome Sequence Resource for Two Populations of Ditylenchus destructor, the Migratory Endoparasitic Phytonematode.</title>
        <authorList>
            <person name="Zhang H."/>
            <person name="Lin R."/>
            <person name="Xie B."/>
        </authorList>
    </citation>
    <scope>NUCLEOTIDE SEQUENCE</scope>
    <source>
        <strain evidence="19">BazhouSP</strain>
    </source>
</reference>
<keyword evidence="13" id="KW-1071">Ligand-gated ion channel</keyword>
<keyword evidence="4 16" id="KW-0812">Transmembrane</keyword>
<keyword evidence="7" id="KW-0770">Synapse</keyword>
<keyword evidence="6 16" id="KW-1133">Transmembrane helix</keyword>
<dbReference type="InterPro" id="IPR019594">
    <property type="entry name" value="Glu/Gly-bd"/>
</dbReference>
<keyword evidence="12" id="KW-0628">Postsynaptic cell membrane</keyword>
<dbReference type="SUPFAM" id="SSF53850">
    <property type="entry name" value="Periplasmic binding protein-like II"/>
    <property type="match status" value="1"/>
</dbReference>
<proteinExistence type="inferred from homology"/>
<keyword evidence="10" id="KW-0675">Receptor</keyword>
<sequence length="1242" mass="141297">MDFLPAITYLFSALYLAANSASLYKIDTIIDQHFSANDRKIIHALWDSHEMPPLLELRFSNFNLSHELPNVLCQSISGGTIAVIGPIEYPWWQTTGVSSPAFSVAESYSRTLGLPIIRLPPLSGAIWENPLVQVRRLRSSSLDESIELAPSPLVIGSLLHSLVESREFTDAVILFQDDLELIQLQDFLRDSHIPGRLTTLLRRLPSEEDYGPVLKHVLTLFSSNTNTPPVPSPPSHQILKNPLPASLAVVIHADIQTSREVLIQASSLGLCQPTTQFIVTNLDTLAFLDLSSNFKLKPCNVTTFSVIDPSSSQISDLRLKLKAHGIPLQNSRISTSLALWSDAFFLLKQAFSQASQSNFHQGAFDDRNYREQKNVTLFVISKNGKRKMEKVALWKSASNSLEPINKSKVESTISEDLDGKKLRVTVYLEEPFVMLRRESKKLNLTGNARYEGYCIDLLDKIAKMRNFTYEIHEVHDKTYGVREGQRWNGMVGELMSKEADLAVASLTVTYSRSEVIDFTVPYMHLGISILFKRPLEAQPGLFTFTLPMSNDVWLAMLGAYIFASAAIWLMAQLSPYEKFIFLDHSRSIKRNMPQALPNMANNSSMGNMRQRAYSIDAAMFPSHNLRMRARRQSQPIPKIHRFTFLNSAWFTLSSLMQQGSDLSPRSASTRMAAAVWWFFALIFMSSYTANLVSAIHEILTFEYFQAAFLTTERMFTPIENADDLARQTKIKYGTLNRGSTMTFFKDSKVETYEKMWKLMESQPSLFVKSSKEGIERVKTSDYAYLMESSMLEYAIERDCELIQIGGLLDQKGYAFGLPKGSPFRKPISTTILRLQEKTVLTELKEKWWKRERGGGVCSDKKLTQSEFGARSVGGIFLILAVGIVISIAIAVVELVVETRKKAAIADTKVSHELVKEIKRNCSLKRKRARSQPTNREEMDRRLTAVIEELIDPYNDQETLFNPILFHHVMRDETKIQLSLDNSKECRNSSFYSASLFSTLNQSFATKTVDEVQQEIQSDCPENTSAGYVMPVLDVTPECDETEWYIWRQDYNNKRQPQNCMSEHQKMERIENALKEASRYAHEYTKQEEISYAALSDQDKKDLATLYHEMELEKAKIRERYFSLCEFKAYLDRKSDFDKDISNGRKYATTFTENVHLVNQALNVNWDKLRAGIPQKYFTPLCHNIGDSDLDKAIALGRQIVILCELEAKKSVGDAEVFVYPVHDINSLVEKLKAQRATLVKKN</sequence>
<feature type="transmembrane region" description="Helical" evidence="16">
    <location>
        <begin position="552"/>
        <end position="571"/>
    </location>
</feature>
<dbReference type="InterPro" id="IPR015683">
    <property type="entry name" value="Ionotropic_Glu_rcpt"/>
</dbReference>
<gene>
    <name evidence="19" type="ORF">DdX_11859</name>
</gene>
<evidence type="ECO:0000259" key="18">
    <source>
        <dbReference type="SMART" id="SM00918"/>
    </source>
</evidence>
<keyword evidence="14" id="KW-0407">Ion channel</keyword>
<keyword evidence="9 16" id="KW-0472">Membrane</keyword>
<evidence type="ECO:0000256" key="5">
    <source>
        <dbReference type="ARBA" id="ARBA00022729"/>
    </source>
</evidence>
<keyword evidence="2" id="KW-0813">Transport</keyword>
<dbReference type="Pfam" id="PF01094">
    <property type="entry name" value="ANF_receptor"/>
    <property type="match status" value="1"/>
</dbReference>
<feature type="transmembrane region" description="Helical" evidence="16">
    <location>
        <begin position="676"/>
        <end position="695"/>
    </location>
</feature>
<evidence type="ECO:0000256" key="11">
    <source>
        <dbReference type="ARBA" id="ARBA00023180"/>
    </source>
</evidence>
<evidence type="ECO:0000259" key="17">
    <source>
        <dbReference type="SMART" id="SM00079"/>
    </source>
</evidence>
<dbReference type="InterPro" id="IPR001828">
    <property type="entry name" value="ANF_lig-bd_rcpt"/>
</dbReference>
<dbReference type="InterPro" id="IPR001320">
    <property type="entry name" value="Iontro_rcpt_C"/>
</dbReference>
<dbReference type="Gene3D" id="3.40.190.10">
    <property type="entry name" value="Periplasmic binding protein-like II"/>
    <property type="match status" value="3"/>
</dbReference>
<evidence type="ECO:0000256" key="13">
    <source>
        <dbReference type="ARBA" id="ARBA00023286"/>
    </source>
</evidence>
<protein>
    <submittedName>
        <fullName evidence="19">Ligated ion channel l-glutamate- and glycine-binding site domain-containing protein</fullName>
    </submittedName>
</protein>
<dbReference type="Pfam" id="PF00060">
    <property type="entry name" value="Lig_chan"/>
    <property type="match status" value="1"/>
</dbReference>
<dbReference type="GO" id="GO:0045211">
    <property type="term" value="C:postsynaptic membrane"/>
    <property type="evidence" value="ECO:0007669"/>
    <property type="project" value="UniProtKB-SubCell"/>
</dbReference>
<accession>A0AAD4MXH4</accession>
<dbReference type="SMART" id="SM00079">
    <property type="entry name" value="PBPe"/>
    <property type="match status" value="1"/>
</dbReference>
<evidence type="ECO:0000256" key="12">
    <source>
        <dbReference type="ARBA" id="ARBA00023257"/>
    </source>
</evidence>